<evidence type="ECO:0000259" key="1">
    <source>
        <dbReference type="Pfam" id="PF12697"/>
    </source>
</evidence>
<name>A0A542ZDQ1_9ACTN</name>
<reference evidence="2 3" key="1">
    <citation type="submission" date="2019-06" db="EMBL/GenBank/DDBJ databases">
        <title>Sequencing the genomes of 1000 actinobacteria strains.</title>
        <authorList>
            <person name="Klenk H.-P."/>
        </authorList>
    </citation>
    <scope>NUCLEOTIDE SEQUENCE [LARGE SCALE GENOMIC DNA]</scope>
    <source>
        <strain evidence="2 3">DSM 8251</strain>
    </source>
</reference>
<accession>A0A542ZDQ1</accession>
<gene>
    <name evidence="2" type="ORF">FB460_2300</name>
</gene>
<dbReference type="PANTHER" id="PTHR43689:SF8">
    <property type="entry name" value="ALPHA_BETA-HYDROLASES SUPERFAMILY PROTEIN"/>
    <property type="match status" value="1"/>
</dbReference>
<dbReference type="Proteomes" id="UP000316196">
    <property type="component" value="Unassembled WGS sequence"/>
</dbReference>
<evidence type="ECO:0000313" key="2">
    <source>
        <dbReference type="EMBL" id="TQL58437.1"/>
    </source>
</evidence>
<proteinExistence type="predicted"/>
<evidence type="ECO:0000313" key="3">
    <source>
        <dbReference type="Proteomes" id="UP000316196"/>
    </source>
</evidence>
<organism evidence="2 3">
    <name type="scientific">Propioniferax innocua</name>
    <dbReference type="NCBI Taxonomy" id="1753"/>
    <lineage>
        <taxon>Bacteria</taxon>
        <taxon>Bacillati</taxon>
        <taxon>Actinomycetota</taxon>
        <taxon>Actinomycetes</taxon>
        <taxon>Propionibacteriales</taxon>
        <taxon>Propionibacteriaceae</taxon>
        <taxon>Propioniferax</taxon>
    </lineage>
</organism>
<dbReference type="GO" id="GO:0003824">
    <property type="term" value="F:catalytic activity"/>
    <property type="evidence" value="ECO:0007669"/>
    <property type="project" value="UniProtKB-ARBA"/>
</dbReference>
<dbReference type="EMBL" id="VFOR01000002">
    <property type="protein sequence ID" value="TQL58437.1"/>
    <property type="molecule type" value="Genomic_DNA"/>
</dbReference>
<sequence length="263" mass="28563">MNLEHQGRSVVVELLGPEGAPGVICLPGMGDIRSVYRHVREPLVSRGHQVALMDLPGHGESEAGVEPSQVDIAHLVANLTEQLTSPVIVIAHSYTPDSALLASQMNPSIVGVLAIGPWATTPELDPFMRMVSRIVGRTPWLWGWFYRSLHKRPPTDLKDHVQAIRRSLRRANGTSTLQSMVLGNGKDATDRRETTTVPVGIIMGSADPDFKNPRAEAEAFAQGLDATITLADGSGHYPHTEDPDAVLKAFDMLSRRIDSDTDA</sequence>
<dbReference type="AlphaFoldDB" id="A0A542ZDQ1"/>
<comment type="caution">
    <text evidence="2">The sequence shown here is derived from an EMBL/GenBank/DDBJ whole genome shotgun (WGS) entry which is preliminary data.</text>
</comment>
<dbReference type="PANTHER" id="PTHR43689">
    <property type="entry name" value="HYDROLASE"/>
    <property type="match status" value="1"/>
</dbReference>
<feature type="domain" description="AB hydrolase-1" evidence="1">
    <location>
        <begin position="23"/>
        <end position="248"/>
    </location>
</feature>
<dbReference type="SUPFAM" id="SSF53474">
    <property type="entry name" value="alpha/beta-Hydrolases"/>
    <property type="match status" value="1"/>
</dbReference>
<dbReference type="Gene3D" id="3.40.50.1820">
    <property type="entry name" value="alpha/beta hydrolase"/>
    <property type="match status" value="1"/>
</dbReference>
<protein>
    <submittedName>
        <fullName evidence="2">Pimeloyl-ACP methyl ester carboxylesterase</fullName>
    </submittedName>
</protein>
<keyword evidence="3" id="KW-1185">Reference proteome</keyword>
<dbReference type="InterPro" id="IPR029058">
    <property type="entry name" value="AB_hydrolase_fold"/>
</dbReference>
<dbReference type="Pfam" id="PF12697">
    <property type="entry name" value="Abhydrolase_6"/>
    <property type="match status" value="1"/>
</dbReference>
<dbReference type="InterPro" id="IPR000073">
    <property type="entry name" value="AB_hydrolase_1"/>
</dbReference>